<reference evidence="4 5" key="1">
    <citation type="journal article" date="2015" name="Genome Announc.">
        <title>Complete genome sequence of Martelella endophytica YC6887, which has antifungal activity associated with a halophyte.</title>
        <authorList>
            <person name="Khan A."/>
            <person name="Khan H."/>
            <person name="Chung E.J."/>
            <person name="Hossain M.T."/>
            <person name="Chung Y.R."/>
        </authorList>
    </citation>
    <scope>NUCLEOTIDE SEQUENCE [LARGE SCALE GENOMIC DNA]</scope>
    <source>
        <strain evidence="4">YC6887</strain>
    </source>
</reference>
<dbReference type="Proteomes" id="UP000032611">
    <property type="component" value="Chromosome"/>
</dbReference>
<name>A0A0D5LLV1_MAREN</name>
<dbReference type="AlphaFoldDB" id="A0A0D5LLV1"/>
<dbReference type="PANTHER" id="PTHR43080">
    <property type="entry name" value="CBS DOMAIN-CONTAINING PROTEIN CBSX3, MITOCHONDRIAL"/>
    <property type="match status" value="1"/>
</dbReference>
<dbReference type="OrthoDB" id="9783590at2"/>
<dbReference type="InterPro" id="IPR051257">
    <property type="entry name" value="Diverse_CBS-Domain"/>
</dbReference>
<dbReference type="CDD" id="cd04629">
    <property type="entry name" value="CBS_pair_bac"/>
    <property type="match status" value="1"/>
</dbReference>
<keyword evidence="1 2" id="KW-0129">CBS domain</keyword>
<dbReference type="KEGG" id="mey:TM49_03145"/>
<evidence type="ECO:0000256" key="2">
    <source>
        <dbReference type="PROSITE-ProRule" id="PRU00703"/>
    </source>
</evidence>
<dbReference type="SUPFAM" id="SSF54631">
    <property type="entry name" value="CBS-domain pair"/>
    <property type="match status" value="1"/>
</dbReference>
<dbReference type="HOGENOM" id="CLU_040681_9_2_5"/>
<dbReference type="Gene3D" id="3.10.580.10">
    <property type="entry name" value="CBS-domain"/>
    <property type="match status" value="1"/>
</dbReference>
<evidence type="ECO:0000313" key="4">
    <source>
        <dbReference type="EMBL" id="AJY44910.1"/>
    </source>
</evidence>
<dbReference type="InterPro" id="IPR044729">
    <property type="entry name" value="CBS_bac"/>
</dbReference>
<protein>
    <recommendedName>
        <fullName evidence="3">CBS domain-containing protein</fullName>
    </recommendedName>
</protein>
<gene>
    <name evidence="4" type="ORF">TM49_03145</name>
</gene>
<dbReference type="PATRIC" id="fig|1486262.3.peg.641"/>
<evidence type="ECO:0000256" key="1">
    <source>
        <dbReference type="ARBA" id="ARBA00023122"/>
    </source>
</evidence>
<feature type="domain" description="CBS" evidence="3">
    <location>
        <begin position="76"/>
        <end position="130"/>
    </location>
</feature>
<keyword evidence="5" id="KW-1185">Reference proteome</keyword>
<dbReference type="RefSeq" id="WP_045679500.1">
    <property type="nucleotide sequence ID" value="NZ_CP010803.1"/>
</dbReference>
<proteinExistence type="predicted"/>
<dbReference type="PANTHER" id="PTHR43080:SF26">
    <property type="entry name" value="REGULATORY PROTEIN"/>
    <property type="match status" value="1"/>
</dbReference>
<organism evidence="4 5">
    <name type="scientific">Martelella endophytica</name>
    <dbReference type="NCBI Taxonomy" id="1486262"/>
    <lineage>
        <taxon>Bacteria</taxon>
        <taxon>Pseudomonadati</taxon>
        <taxon>Pseudomonadota</taxon>
        <taxon>Alphaproteobacteria</taxon>
        <taxon>Hyphomicrobiales</taxon>
        <taxon>Aurantimonadaceae</taxon>
        <taxon>Martelella</taxon>
    </lineage>
</organism>
<dbReference type="InterPro" id="IPR046342">
    <property type="entry name" value="CBS_dom_sf"/>
</dbReference>
<evidence type="ECO:0000313" key="5">
    <source>
        <dbReference type="Proteomes" id="UP000032611"/>
    </source>
</evidence>
<dbReference type="PROSITE" id="PS51371">
    <property type="entry name" value="CBS"/>
    <property type="match status" value="2"/>
</dbReference>
<dbReference type="InterPro" id="IPR000644">
    <property type="entry name" value="CBS_dom"/>
</dbReference>
<sequence>MSDTIEGITRTDALTVTPDMAIRRAVALLVESKAAGAPVVDDSGMLCGLLTQKDCFRPTLQASYYQEWKGTVGDYMTTNVISLPASADLMTAAEAFLEHPHRIFPVVEGNRLVGLLRRSDVLAALVRLSG</sequence>
<dbReference type="STRING" id="1486262.TM49_03145"/>
<dbReference type="EMBL" id="CP010803">
    <property type="protein sequence ID" value="AJY44910.1"/>
    <property type="molecule type" value="Genomic_DNA"/>
</dbReference>
<feature type="domain" description="CBS" evidence="3">
    <location>
        <begin position="8"/>
        <end position="67"/>
    </location>
</feature>
<accession>A0A0D5LLV1</accession>
<evidence type="ECO:0000259" key="3">
    <source>
        <dbReference type="PROSITE" id="PS51371"/>
    </source>
</evidence>
<dbReference type="SMART" id="SM00116">
    <property type="entry name" value="CBS"/>
    <property type="match status" value="2"/>
</dbReference>
<dbReference type="Pfam" id="PF00571">
    <property type="entry name" value="CBS"/>
    <property type="match status" value="2"/>
</dbReference>